<organism evidence="2 3">
    <name type="scientific">Methanofollis aquaemaris</name>
    <dbReference type="NCBI Taxonomy" id="126734"/>
    <lineage>
        <taxon>Archaea</taxon>
        <taxon>Methanobacteriati</taxon>
        <taxon>Methanobacteriota</taxon>
        <taxon>Stenosarchaea group</taxon>
        <taxon>Methanomicrobia</taxon>
        <taxon>Methanomicrobiales</taxon>
        <taxon>Methanomicrobiaceae</taxon>
        <taxon>Methanofollis</taxon>
    </lineage>
</organism>
<name>A0A8A3S3P5_9EURY</name>
<proteinExistence type="predicted"/>
<dbReference type="AlphaFoldDB" id="A0A8A3S3P5"/>
<reference evidence="2" key="1">
    <citation type="journal article" date="2001" name="Int. J. Syst. Evol. Microbiol.">
        <title>Methanofollis aquaemaris sp. nov., a methanogen isolated from an aquaculture fish pond.</title>
        <authorList>
            <person name="Lai M.C."/>
            <person name="Chen S.C."/>
        </authorList>
    </citation>
    <scope>NUCLEOTIDE SEQUENCE</scope>
    <source>
        <strain evidence="2">N2F9704</strain>
    </source>
</reference>
<protein>
    <submittedName>
        <fullName evidence="2">Uncharacterized protein</fullName>
    </submittedName>
</protein>
<keyword evidence="1" id="KW-0812">Transmembrane</keyword>
<sequence>MLMELPEFRTWVFLYLISSVALLWAAFLSARGFMLWMSMLLVFVVVGANFLVVLAELKRSSAQRDMMKRLSAIEIEAETEDAD</sequence>
<feature type="transmembrane region" description="Helical" evidence="1">
    <location>
        <begin position="12"/>
        <end position="30"/>
    </location>
</feature>
<evidence type="ECO:0000313" key="3">
    <source>
        <dbReference type="Proteomes" id="UP001042704"/>
    </source>
</evidence>
<gene>
    <name evidence="2" type="ORF">RJ40_01580</name>
</gene>
<feature type="transmembrane region" description="Helical" evidence="1">
    <location>
        <begin position="36"/>
        <end position="57"/>
    </location>
</feature>
<evidence type="ECO:0000313" key="2">
    <source>
        <dbReference type="EMBL" id="QSZ66280.1"/>
    </source>
</evidence>
<keyword evidence="1" id="KW-1133">Transmembrane helix</keyword>
<keyword evidence="3" id="KW-1185">Reference proteome</keyword>
<evidence type="ECO:0000256" key="1">
    <source>
        <dbReference type="SAM" id="Phobius"/>
    </source>
</evidence>
<reference evidence="2" key="2">
    <citation type="submission" date="2019-02" db="EMBL/GenBank/DDBJ databases">
        <authorList>
            <person name="Chen S.-C."/>
            <person name="Chien H.-H."/>
            <person name="Lai M.-C."/>
        </authorList>
    </citation>
    <scope>NUCLEOTIDE SEQUENCE</scope>
    <source>
        <strain evidence="2">N2F9704</strain>
    </source>
</reference>
<dbReference type="Proteomes" id="UP001042704">
    <property type="component" value="Chromosome"/>
</dbReference>
<dbReference type="KEGG" id="maqe:RJ40_01580"/>
<accession>A0A8A3S3P5</accession>
<dbReference type="EMBL" id="CP036172">
    <property type="protein sequence ID" value="QSZ66280.1"/>
    <property type="molecule type" value="Genomic_DNA"/>
</dbReference>
<keyword evidence="1" id="KW-0472">Membrane</keyword>